<protein>
    <recommendedName>
        <fullName evidence="5">DUF47 family protein</fullName>
    </recommendedName>
</protein>
<reference evidence="3 4" key="1">
    <citation type="submission" date="2018-12" db="EMBL/GenBank/DDBJ databases">
        <title>The complete genome of the methanogenic archaea of the candidate phylum Verstraetearchaeota, obtained from the metagenome of underground thermal water.</title>
        <authorList>
            <person name="Kadnikov V.V."/>
            <person name="Mardanov A.V."/>
            <person name="Beletsky A.V."/>
            <person name="Karnachuk O.V."/>
            <person name="Ravin N.V."/>
        </authorList>
    </citation>
    <scope>NUCLEOTIDE SEQUENCE [LARGE SCALE GENOMIC DNA]</scope>
    <source>
        <strain evidence="3">Ch88</strain>
    </source>
</reference>
<dbReference type="SUPFAM" id="SSF109755">
    <property type="entry name" value="PhoU-like"/>
    <property type="match status" value="1"/>
</dbReference>
<dbReference type="InterPro" id="IPR002727">
    <property type="entry name" value="DUF47"/>
</dbReference>
<evidence type="ECO:0000256" key="2">
    <source>
        <dbReference type="SAM" id="Coils"/>
    </source>
</evidence>
<evidence type="ECO:0000256" key="1">
    <source>
        <dbReference type="ARBA" id="ARBA00008591"/>
    </source>
</evidence>
<feature type="coiled-coil region" evidence="2">
    <location>
        <begin position="50"/>
        <end position="77"/>
    </location>
</feature>
<accession>A0A444L890</accession>
<dbReference type="InterPro" id="IPR018445">
    <property type="entry name" value="Put_Phosphate_transp_reg"/>
</dbReference>
<organism evidence="3 4">
    <name type="scientific">Methanosuratincola subterraneus</name>
    <dbReference type="NCBI Taxonomy" id="2593994"/>
    <lineage>
        <taxon>Archaea</taxon>
        <taxon>Thermoproteota</taxon>
        <taxon>Methanosuratincolia</taxon>
        <taxon>Candidatus Methanomethylicales</taxon>
        <taxon>Candidatus Methanomethylicaceae</taxon>
        <taxon>Candidatus Methanosuratincola (ex Vanwonterghem et al. 2016)</taxon>
    </lineage>
</organism>
<evidence type="ECO:0008006" key="5">
    <source>
        <dbReference type="Google" id="ProtNLM"/>
    </source>
</evidence>
<keyword evidence="2" id="KW-0175">Coiled coil</keyword>
<evidence type="ECO:0000313" key="3">
    <source>
        <dbReference type="EMBL" id="RWX73807.1"/>
    </source>
</evidence>
<evidence type="ECO:0000313" key="4">
    <source>
        <dbReference type="Proteomes" id="UP000288215"/>
    </source>
</evidence>
<dbReference type="EMBL" id="RXGA01000002">
    <property type="protein sequence ID" value="RWX73807.1"/>
    <property type="molecule type" value="Genomic_DNA"/>
</dbReference>
<dbReference type="Proteomes" id="UP000288215">
    <property type="component" value="Unassembled WGS sequence"/>
</dbReference>
<dbReference type="Pfam" id="PF01865">
    <property type="entry name" value="PhoU_div"/>
    <property type="match status" value="1"/>
</dbReference>
<name>A0A444L890_METS7</name>
<comment type="similarity">
    <text evidence="1">Belongs to the UPF0111 family.</text>
</comment>
<sequence>MTFQKELSDLENKAYRKSLDLLADHARKVQEVVRSLVLMIDDYASSRGNMEEHYDTVSRLEEEADEIKIELIDTLTKSAPGLLYREDFLRLMFNVEKIAEIAQTISRLLLKLSKRNIRVDPTIAEGLTSLASESLSAYEKLRSCVMALAMNPIYALKQVGDVHSAENKIDLMQQDLDLRIIMDVKDQGCVLICRDLVANLEHMVDTMRDASDDVRVLALHRVL</sequence>
<dbReference type="AlphaFoldDB" id="A0A444L890"/>
<dbReference type="Gene3D" id="1.20.58.220">
    <property type="entry name" value="Phosphate transport system protein phou homolog 2, domain 2"/>
    <property type="match status" value="1"/>
</dbReference>
<dbReference type="PANTHER" id="PTHR36536">
    <property type="entry name" value="UPF0111 PROTEIN HI_1603"/>
    <property type="match status" value="1"/>
</dbReference>
<proteinExistence type="inferred from homology"/>
<dbReference type="InterPro" id="IPR038078">
    <property type="entry name" value="PhoU-like_sf"/>
</dbReference>
<comment type="caution">
    <text evidence="3">The sequence shown here is derived from an EMBL/GenBank/DDBJ whole genome shotgun (WGS) entry which is preliminary data.</text>
</comment>
<dbReference type="PANTHER" id="PTHR36536:SF3">
    <property type="entry name" value="UPF0111 PROTEIN HI_1603"/>
    <property type="match status" value="1"/>
</dbReference>
<gene>
    <name evidence="3" type="ORF">Metus_0586</name>
</gene>